<sequence>MNFLKRAITSQLSHSSHPSRKSLFLLRPVTQSSYYSTTYKLNNPQTNKPRTQKPPQEPSGSSSSLTWSQRVKKQSEELTAWPRPSEIPFQAKVANLVNLIGHITTPIKFQSTPDGKYLSGAVFSQENESFDIPVVFEGDLAHVVASHVKKNDCVYVVGRLSEDPLPFVLSESQGKFHLLVENINFVQGFEKKAFDFKSKKSSASDAARNALSKTTIAEGENDASEKYSGKTVETGNFEPKISQTSLRNADTRRDGDSVWRDLVNNPTHWRDYREQKLKGLVKEKYPDFKNKDDGTALWLNKAPEFVWSGLQRLDFDGYAPKQKNMNVAKDEESWKSLVENPSKWWDNRVGKKNAKFPDFKHKETGDALWLDRSPGWVLSKLPPLKEPQNAPAGKKNMQVT</sequence>
<evidence type="ECO:0000313" key="4">
    <source>
        <dbReference type="Proteomes" id="UP001652660"/>
    </source>
</evidence>
<feature type="region of interest" description="Disordered" evidence="3">
    <location>
        <begin position="39"/>
        <end position="68"/>
    </location>
</feature>
<feature type="region of interest" description="Disordered" evidence="3">
    <location>
        <begin position="380"/>
        <end position="400"/>
    </location>
</feature>
<dbReference type="OrthoDB" id="669963at2759"/>
<reference evidence="4" key="1">
    <citation type="journal article" date="2025" name="Foods">
        <title>Unveiling the Microbial Signatures of Arabica Coffee Cherries: Insights into Ripeness Specific Diversity, Functional Traits, and Implications for Quality and Safety.</title>
        <authorList>
            <consortium name="RefSeq"/>
            <person name="Tenea G.N."/>
            <person name="Cifuentes V."/>
            <person name="Reyes P."/>
            <person name="Cevallos-Vallejos M."/>
        </authorList>
    </citation>
    <scope>NUCLEOTIDE SEQUENCE [LARGE SCALE GENOMIC DNA]</scope>
</reference>
<evidence type="ECO:0000256" key="3">
    <source>
        <dbReference type="SAM" id="MobiDB-lite"/>
    </source>
</evidence>
<dbReference type="PANTHER" id="PTHR10302">
    <property type="entry name" value="SINGLE-STRANDED DNA-BINDING PROTEIN"/>
    <property type="match status" value="1"/>
</dbReference>
<dbReference type="AlphaFoldDB" id="A0A6P6T050"/>
<dbReference type="InterPro" id="IPR012340">
    <property type="entry name" value="NA-bd_OB-fold"/>
</dbReference>
<dbReference type="Gene3D" id="2.40.50.140">
    <property type="entry name" value="Nucleic acid-binding proteins"/>
    <property type="match status" value="1"/>
</dbReference>
<evidence type="ECO:0000313" key="5">
    <source>
        <dbReference type="RefSeq" id="XP_027071445.2"/>
    </source>
</evidence>
<feature type="compositionally biased region" description="Polar residues" evidence="3">
    <location>
        <begin position="39"/>
        <end position="49"/>
    </location>
</feature>
<name>A0A6P6T050_COFAR</name>
<protein>
    <submittedName>
        <fullName evidence="5">Protein OSB2, chloroplastic-like</fullName>
    </submittedName>
</protein>
<dbReference type="InterPro" id="IPR000424">
    <property type="entry name" value="Primosome_PriB/ssb"/>
</dbReference>
<dbReference type="PANTHER" id="PTHR10302:SF23">
    <property type="entry name" value="PROTEIN OSB4, CHLOROPLASTIC"/>
    <property type="match status" value="1"/>
</dbReference>
<keyword evidence="4" id="KW-1185">Reference proteome</keyword>
<dbReference type="PROSITE" id="PS50935">
    <property type="entry name" value="SSB"/>
    <property type="match status" value="1"/>
</dbReference>
<accession>A0A6P6T050</accession>
<gene>
    <name evidence="5" type="primary">LOC113696236</name>
</gene>
<evidence type="ECO:0000256" key="1">
    <source>
        <dbReference type="ARBA" id="ARBA00023125"/>
    </source>
</evidence>
<dbReference type="GeneID" id="113696236"/>
<evidence type="ECO:0000256" key="2">
    <source>
        <dbReference type="PROSITE-ProRule" id="PRU00252"/>
    </source>
</evidence>
<organism evidence="4 5">
    <name type="scientific">Coffea arabica</name>
    <name type="common">Arabian coffee</name>
    <dbReference type="NCBI Taxonomy" id="13443"/>
    <lineage>
        <taxon>Eukaryota</taxon>
        <taxon>Viridiplantae</taxon>
        <taxon>Streptophyta</taxon>
        <taxon>Embryophyta</taxon>
        <taxon>Tracheophyta</taxon>
        <taxon>Spermatophyta</taxon>
        <taxon>Magnoliopsida</taxon>
        <taxon>eudicotyledons</taxon>
        <taxon>Gunneridae</taxon>
        <taxon>Pentapetalae</taxon>
        <taxon>asterids</taxon>
        <taxon>lamiids</taxon>
        <taxon>Gentianales</taxon>
        <taxon>Rubiaceae</taxon>
        <taxon>Ixoroideae</taxon>
        <taxon>Gardenieae complex</taxon>
        <taxon>Bertiereae - Coffeeae clade</taxon>
        <taxon>Coffeeae</taxon>
        <taxon>Coffea</taxon>
    </lineage>
</organism>
<dbReference type="GO" id="GO:0042645">
    <property type="term" value="C:mitochondrial nucleoid"/>
    <property type="evidence" value="ECO:0007669"/>
    <property type="project" value="TreeGrafter"/>
</dbReference>
<reference evidence="5" key="2">
    <citation type="submission" date="2025-08" db="UniProtKB">
        <authorList>
            <consortium name="RefSeq"/>
        </authorList>
    </citation>
    <scope>IDENTIFICATION</scope>
    <source>
        <tissue evidence="5">Leaves</tissue>
    </source>
</reference>
<dbReference type="SUPFAM" id="SSF50249">
    <property type="entry name" value="Nucleic acid-binding proteins"/>
    <property type="match status" value="1"/>
</dbReference>
<dbReference type="RefSeq" id="XP_027071445.2">
    <property type="nucleotide sequence ID" value="XM_027215644.2"/>
</dbReference>
<dbReference type="Proteomes" id="UP001652660">
    <property type="component" value="Chromosome 6c"/>
</dbReference>
<dbReference type="InterPro" id="IPR011344">
    <property type="entry name" value="ssDNA-bd"/>
</dbReference>
<proteinExistence type="predicted"/>
<dbReference type="GO" id="GO:0003697">
    <property type="term" value="F:single-stranded DNA binding"/>
    <property type="evidence" value="ECO:0007669"/>
    <property type="project" value="InterPro"/>
</dbReference>
<keyword evidence="1 2" id="KW-0238">DNA-binding</keyword>
<feature type="compositionally biased region" description="Polar residues" evidence="3">
    <location>
        <begin position="58"/>
        <end position="68"/>
    </location>
</feature>
<dbReference type="GO" id="GO:0006264">
    <property type="term" value="P:mitochondrial DNA replication"/>
    <property type="evidence" value="ECO:0007669"/>
    <property type="project" value="TreeGrafter"/>
</dbReference>